<dbReference type="EMBL" id="AASHPR010000001">
    <property type="protein sequence ID" value="EFC3523026.1"/>
    <property type="molecule type" value="Genomic_DNA"/>
</dbReference>
<dbReference type="AlphaFoldDB" id="A0A3L9BGI8"/>
<accession>A0A3L9BGI8</accession>
<reference evidence="1 3" key="2">
    <citation type="submission" date="2018-08" db="EMBL/GenBank/DDBJ databases">
        <authorList>
            <consortium name="NARMS: The National Antimicrobial Resistance Monitoring System"/>
        </authorList>
    </citation>
    <scope>NUCLEOTIDE SEQUENCE [LARGE SCALE GENOMIC DNA]</scope>
    <source>
        <strain evidence="1 3">FSIS11705178</strain>
    </source>
</reference>
<reference evidence="2" key="1">
    <citation type="journal article" date="2018" name="Genome Biol.">
        <title>SKESA: strategic k-mer extension for scrupulous assemblies.</title>
        <authorList>
            <person name="Souvorov A."/>
            <person name="Agarwala R."/>
            <person name="Lipman D.J."/>
        </authorList>
    </citation>
    <scope>NUCLEOTIDE SEQUENCE</scope>
    <source>
        <strain evidence="2">Escherichia coli</strain>
    </source>
</reference>
<evidence type="ECO:0000313" key="2">
    <source>
        <dbReference type="EMBL" id="HBB1571313.1"/>
    </source>
</evidence>
<dbReference type="Proteomes" id="UP000870292">
    <property type="component" value="Unassembled WGS sequence"/>
</dbReference>
<dbReference type="Proteomes" id="UP000538406">
    <property type="component" value="Unassembled WGS sequence"/>
</dbReference>
<protein>
    <submittedName>
        <fullName evidence="1">Uncharacterized protein</fullName>
    </submittedName>
</protein>
<proteinExistence type="predicted"/>
<dbReference type="RefSeq" id="WP_000416087.1">
    <property type="nucleotide sequence ID" value="NZ_AP027822.1"/>
</dbReference>
<sequence length="68" mass="7751">MEKTLKELREWLLLSPGYPESNLDLERWGYDDYAIIGNVGDAEAMLGLPPDCLEMDKSQIVFDTSDLE</sequence>
<dbReference type="EMBL" id="DADUEU010000001">
    <property type="protein sequence ID" value="HBB1571313.1"/>
    <property type="molecule type" value="Genomic_DNA"/>
</dbReference>
<evidence type="ECO:0000313" key="3">
    <source>
        <dbReference type="Proteomes" id="UP000538406"/>
    </source>
</evidence>
<evidence type="ECO:0000313" key="1">
    <source>
        <dbReference type="EMBL" id="EFC3523026.1"/>
    </source>
</evidence>
<organism evidence="1 3">
    <name type="scientific">Escherichia coli</name>
    <dbReference type="NCBI Taxonomy" id="562"/>
    <lineage>
        <taxon>Bacteria</taxon>
        <taxon>Pseudomonadati</taxon>
        <taxon>Pseudomonadota</taxon>
        <taxon>Gammaproteobacteria</taxon>
        <taxon>Enterobacterales</taxon>
        <taxon>Enterobacteriaceae</taxon>
        <taxon>Escherichia</taxon>
    </lineage>
</organism>
<comment type="caution">
    <text evidence="1">The sequence shown here is derived from an EMBL/GenBank/DDBJ whole genome shotgun (WGS) entry which is preliminary data.</text>
</comment>
<name>A0A3L9BGI8_ECOLX</name>
<gene>
    <name evidence="1" type="ORF">CTR35_000089</name>
    <name evidence="2" type="ORF">J0541_000149</name>
</gene>
<reference evidence="2" key="3">
    <citation type="submission" date="2021-03" db="EMBL/GenBank/DDBJ databases">
        <authorList>
            <consortium name="NCBI Pathogen Detection Project"/>
        </authorList>
    </citation>
    <scope>NUCLEOTIDE SEQUENCE</scope>
    <source>
        <strain evidence="2">Escherichia coli</strain>
    </source>
</reference>